<keyword evidence="1" id="KW-0732">Signal</keyword>
<organism evidence="2 3">
    <name type="scientific">Amylocarpus encephaloides</name>
    <dbReference type="NCBI Taxonomy" id="45428"/>
    <lineage>
        <taxon>Eukaryota</taxon>
        <taxon>Fungi</taxon>
        <taxon>Dikarya</taxon>
        <taxon>Ascomycota</taxon>
        <taxon>Pezizomycotina</taxon>
        <taxon>Leotiomycetes</taxon>
        <taxon>Helotiales</taxon>
        <taxon>Helotiales incertae sedis</taxon>
        <taxon>Amylocarpus</taxon>
    </lineage>
</organism>
<gene>
    <name evidence="2" type="ORF">BJ875DRAFT_149225</name>
</gene>
<feature type="signal peptide" evidence="1">
    <location>
        <begin position="1"/>
        <end position="24"/>
    </location>
</feature>
<proteinExistence type="predicted"/>
<evidence type="ECO:0000313" key="3">
    <source>
        <dbReference type="Proteomes" id="UP000824998"/>
    </source>
</evidence>
<dbReference type="Proteomes" id="UP000824998">
    <property type="component" value="Unassembled WGS sequence"/>
</dbReference>
<reference evidence="2" key="1">
    <citation type="journal article" date="2021" name="IMA Fungus">
        <title>Genomic characterization of three marine fungi, including Emericellopsis atlantica sp. nov. with signatures of a generalist lifestyle and marine biomass degradation.</title>
        <authorList>
            <person name="Hagestad O.C."/>
            <person name="Hou L."/>
            <person name="Andersen J.H."/>
            <person name="Hansen E.H."/>
            <person name="Altermark B."/>
            <person name="Li C."/>
            <person name="Kuhnert E."/>
            <person name="Cox R.J."/>
            <person name="Crous P.W."/>
            <person name="Spatafora J.W."/>
            <person name="Lail K."/>
            <person name="Amirebrahimi M."/>
            <person name="Lipzen A."/>
            <person name="Pangilinan J."/>
            <person name="Andreopoulos W."/>
            <person name="Hayes R.D."/>
            <person name="Ng V."/>
            <person name="Grigoriev I.V."/>
            <person name="Jackson S.A."/>
            <person name="Sutton T.D.S."/>
            <person name="Dobson A.D.W."/>
            <person name="Rama T."/>
        </authorList>
    </citation>
    <scope>NUCLEOTIDE SEQUENCE</scope>
    <source>
        <strain evidence="2">TRa018bII</strain>
    </source>
</reference>
<name>A0A9P7YB41_9HELO</name>
<dbReference type="AlphaFoldDB" id="A0A9P7YB41"/>
<feature type="chain" id="PRO_5040311268" evidence="1">
    <location>
        <begin position="25"/>
        <end position="190"/>
    </location>
</feature>
<comment type="caution">
    <text evidence="2">The sequence shown here is derived from an EMBL/GenBank/DDBJ whole genome shotgun (WGS) entry which is preliminary data.</text>
</comment>
<keyword evidence="3" id="KW-1185">Reference proteome</keyword>
<protein>
    <submittedName>
        <fullName evidence="2">Uncharacterized protein</fullName>
    </submittedName>
</protein>
<sequence>MPCWYTLPCHLAAWLLRFIHSSSLHPSSHAGPDLQRDVSAIPLLQPRHQVPSSCHSFTSQASLIFSNPTRKRGPRLPGMSLIRAVLYLRVASQSARHNLRTEGSTASLGEIVSVGIHSTICNEQPMLPWLAGFSALPQPSPPSSVLISCLGSLSPNSTEEAINHVQFSPSSRYNDRAALADLPWPRDPRR</sequence>
<accession>A0A9P7YB41</accession>
<dbReference type="EMBL" id="MU251655">
    <property type="protein sequence ID" value="KAG9230648.1"/>
    <property type="molecule type" value="Genomic_DNA"/>
</dbReference>
<evidence type="ECO:0000313" key="2">
    <source>
        <dbReference type="EMBL" id="KAG9230648.1"/>
    </source>
</evidence>
<evidence type="ECO:0000256" key="1">
    <source>
        <dbReference type="SAM" id="SignalP"/>
    </source>
</evidence>